<reference evidence="1" key="1">
    <citation type="submission" date="2020-08" db="EMBL/GenBank/DDBJ databases">
        <title>Multicomponent nature underlies the extraordinary mechanical properties of spider dragline silk.</title>
        <authorList>
            <person name="Kono N."/>
            <person name="Nakamura H."/>
            <person name="Mori M."/>
            <person name="Yoshida Y."/>
            <person name="Ohtoshi R."/>
            <person name="Malay A.D."/>
            <person name="Moran D.A.P."/>
            <person name="Tomita M."/>
            <person name="Numata K."/>
            <person name="Arakawa K."/>
        </authorList>
    </citation>
    <scope>NUCLEOTIDE SEQUENCE</scope>
</reference>
<dbReference type="EMBL" id="BMAV01023829">
    <property type="protein sequence ID" value="GFY80154.1"/>
    <property type="molecule type" value="Genomic_DNA"/>
</dbReference>
<name>A0A8X6YY06_9ARAC</name>
<comment type="caution">
    <text evidence="1">The sequence shown here is derived from an EMBL/GenBank/DDBJ whole genome shotgun (WGS) entry which is preliminary data.</text>
</comment>
<protein>
    <submittedName>
        <fullName evidence="1">Uncharacterized protein</fullName>
    </submittedName>
</protein>
<evidence type="ECO:0000313" key="2">
    <source>
        <dbReference type="Proteomes" id="UP000886998"/>
    </source>
</evidence>
<evidence type="ECO:0000313" key="1">
    <source>
        <dbReference type="EMBL" id="GFY80154.1"/>
    </source>
</evidence>
<dbReference type="Proteomes" id="UP000886998">
    <property type="component" value="Unassembled WGS sequence"/>
</dbReference>
<gene>
    <name evidence="1" type="ORF">TNIN_34821</name>
</gene>
<accession>A0A8X6YY06</accession>
<sequence>MDDSFTYNFIPSSPSIHSPNGKYRDNRKYFTMPYSPLISQIDESVMVILTLVLSVTGLSWTKDEWSDILMYDSISWRNFNRYF</sequence>
<keyword evidence="2" id="KW-1185">Reference proteome</keyword>
<organism evidence="1 2">
    <name type="scientific">Trichonephila inaurata madagascariensis</name>
    <dbReference type="NCBI Taxonomy" id="2747483"/>
    <lineage>
        <taxon>Eukaryota</taxon>
        <taxon>Metazoa</taxon>
        <taxon>Ecdysozoa</taxon>
        <taxon>Arthropoda</taxon>
        <taxon>Chelicerata</taxon>
        <taxon>Arachnida</taxon>
        <taxon>Araneae</taxon>
        <taxon>Araneomorphae</taxon>
        <taxon>Entelegynae</taxon>
        <taxon>Araneoidea</taxon>
        <taxon>Nephilidae</taxon>
        <taxon>Trichonephila</taxon>
        <taxon>Trichonephila inaurata</taxon>
    </lineage>
</organism>
<dbReference type="AlphaFoldDB" id="A0A8X6YY06"/>
<proteinExistence type="predicted"/>